<dbReference type="InterPro" id="IPR043763">
    <property type="entry name" value="DUF5709"/>
</dbReference>
<dbReference type="AlphaFoldDB" id="A0A1E5PFZ9"/>
<dbReference type="Proteomes" id="UP000095759">
    <property type="component" value="Unassembled WGS sequence"/>
</dbReference>
<gene>
    <name evidence="3" type="ORF">AS594_31950</name>
</gene>
<feature type="region of interest" description="Disordered" evidence="1">
    <location>
        <begin position="138"/>
        <end position="160"/>
    </location>
</feature>
<evidence type="ECO:0000259" key="2">
    <source>
        <dbReference type="Pfam" id="PF18970"/>
    </source>
</evidence>
<proteinExistence type="predicted"/>
<reference evidence="3 4" key="1">
    <citation type="submission" date="2016-08" db="EMBL/GenBank/DDBJ databases">
        <title>Complete genome sequence of Streptomyces agglomeratus strain 6-3-2, a novel anti-MRSA actinomycete isolated from Wuli of Tebit, China.</title>
        <authorList>
            <person name="Chen X."/>
        </authorList>
    </citation>
    <scope>NUCLEOTIDE SEQUENCE [LARGE SCALE GENOMIC DNA]</scope>
    <source>
        <strain evidence="3 4">6-3-2</strain>
    </source>
</reference>
<name>A0A1E5PFZ9_9ACTN</name>
<dbReference type="RefSeq" id="WP_069775233.1">
    <property type="nucleotide sequence ID" value="NZ_MEHI01000001.1"/>
</dbReference>
<organism evidence="3 4">
    <name type="scientific">Streptomyces agglomeratus</name>
    <dbReference type="NCBI Taxonomy" id="285458"/>
    <lineage>
        <taxon>Bacteria</taxon>
        <taxon>Bacillati</taxon>
        <taxon>Actinomycetota</taxon>
        <taxon>Actinomycetes</taxon>
        <taxon>Kitasatosporales</taxon>
        <taxon>Streptomycetaceae</taxon>
        <taxon>Streptomyces</taxon>
    </lineage>
</organism>
<protein>
    <recommendedName>
        <fullName evidence="2">DUF5709 domain-containing protein</fullName>
    </recommendedName>
</protein>
<feature type="compositionally biased region" description="Acidic residues" evidence="1">
    <location>
        <begin position="151"/>
        <end position="160"/>
    </location>
</feature>
<feature type="region of interest" description="Disordered" evidence="1">
    <location>
        <begin position="1"/>
        <end position="124"/>
    </location>
</feature>
<evidence type="ECO:0000256" key="1">
    <source>
        <dbReference type="SAM" id="MobiDB-lite"/>
    </source>
</evidence>
<feature type="compositionally biased region" description="Basic and acidic residues" evidence="1">
    <location>
        <begin position="1"/>
        <end position="10"/>
    </location>
</feature>
<sequence length="160" mass="16823">MSDDEARGDDVYQPGHSDVDNRPTDDLDLENAVGERDLDETLDEGYSPPERALGVTKYGTTGEEQREGESLDQRLAQETPDVRPPEGDDVGDLPGGEGEPLDESAADTRAGRIAPVAEEAPRRNIGVLGRDVGIDGGAASAEEAAMHVEPADGEEAGGAR</sequence>
<feature type="domain" description="DUF5709" evidence="2">
    <location>
        <begin position="106"/>
        <end position="149"/>
    </location>
</feature>
<dbReference type="EMBL" id="MEHJ01000001">
    <property type="protein sequence ID" value="OEJ28415.1"/>
    <property type="molecule type" value="Genomic_DNA"/>
</dbReference>
<feature type="compositionally biased region" description="Basic and acidic residues" evidence="1">
    <location>
        <begin position="63"/>
        <end position="72"/>
    </location>
</feature>
<evidence type="ECO:0000313" key="3">
    <source>
        <dbReference type="EMBL" id="OEJ28415.1"/>
    </source>
</evidence>
<comment type="caution">
    <text evidence="3">The sequence shown here is derived from an EMBL/GenBank/DDBJ whole genome shotgun (WGS) entry which is preliminary data.</text>
</comment>
<keyword evidence="4" id="KW-1185">Reference proteome</keyword>
<dbReference type="STRING" id="285458.BGM19_04795"/>
<evidence type="ECO:0000313" key="4">
    <source>
        <dbReference type="Proteomes" id="UP000095759"/>
    </source>
</evidence>
<dbReference type="Pfam" id="PF18970">
    <property type="entry name" value="DUF5709"/>
    <property type="match status" value="1"/>
</dbReference>
<accession>A0A1E5PFZ9</accession>
<dbReference type="OrthoDB" id="3212066at2"/>